<reference evidence="3" key="1">
    <citation type="journal article" date="2019" name="Int. J. Syst. Evol. Microbiol.">
        <title>The Global Catalogue of Microorganisms (GCM) 10K type strain sequencing project: providing services to taxonomists for standard genome sequencing and annotation.</title>
        <authorList>
            <consortium name="The Broad Institute Genomics Platform"/>
            <consortium name="The Broad Institute Genome Sequencing Center for Infectious Disease"/>
            <person name="Wu L."/>
            <person name="Ma J."/>
        </authorList>
    </citation>
    <scope>NUCLEOTIDE SEQUENCE [LARGE SCALE GENOMIC DNA]</scope>
    <source>
        <strain evidence="3">CCM 8925</strain>
    </source>
</reference>
<organism evidence="2 3">
    <name type="scientific">Loigolactobacillus binensis</name>
    <dbReference type="NCBI Taxonomy" id="2559922"/>
    <lineage>
        <taxon>Bacteria</taxon>
        <taxon>Bacillati</taxon>
        <taxon>Bacillota</taxon>
        <taxon>Bacilli</taxon>
        <taxon>Lactobacillales</taxon>
        <taxon>Lactobacillaceae</taxon>
        <taxon>Loigolactobacillus</taxon>
    </lineage>
</organism>
<dbReference type="RefSeq" id="WP_223877069.1">
    <property type="nucleotide sequence ID" value="NZ_BJDN01000031.1"/>
</dbReference>
<evidence type="ECO:0000313" key="3">
    <source>
        <dbReference type="Proteomes" id="UP001597104"/>
    </source>
</evidence>
<name>A0ABW3EBL6_9LACO</name>
<dbReference type="PANTHER" id="PTHR46889">
    <property type="entry name" value="TRANSPOSASE INSF FOR INSERTION SEQUENCE IS3B-RELATED"/>
    <property type="match status" value="1"/>
</dbReference>
<dbReference type="Proteomes" id="UP001597104">
    <property type="component" value="Unassembled WGS sequence"/>
</dbReference>
<dbReference type="InterPro" id="IPR050900">
    <property type="entry name" value="Transposase_IS3/IS150/IS904"/>
</dbReference>
<sequence>MCQYVGVSRAVYYKWTHRKVTAHELENEAILAYIIEREESKNYIYGVHTMTMYLNEETSYHVSRGRVRRIMRRNGIRPSIRVAKRDRKAEKKECILANKLLCADSSHDFAPERPNMTWVTDFVASRGSDQISSNDYV</sequence>
<evidence type="ECO:0000259" key="1">
    <source>
        <dbReference type="Pfam" id="PF13276"/>
    </source>
</evidence>
<gene>
    <name evidence="2" type="ORF">ACFQZ7_01500</name>
</gene>
<dbReference type="InterPro" id="IPR025948">
    <property type="entry name" value="HTH-like_dom"/>
</dbReference>
<protein>
    <submittedName>
        <fullName evidence="2">IS3 family transposase</fullName>
    </submittedName>
</protein>
<comment type="caution">
    <text evidence="2">The sequence shown here is derived from an EMBL/GenBank/DDBJ whole genome shotgun (WGS) entry which is preliminary data.</text>
</comment>
<feature type="domain" description="HTH-like" evidence="1">
    <location>
        <begin position="27"/>
        <end position="82"/>
    </location>
</feature>
<accession>A0ABW3EBL6</accession>
<proteinExistence type="predicted"/>
<dbReference type="EMBL" id="JBHTIO010000007">
    <property type="protein sequence ID" value="MFD0896416.1"/>
    <property type="molecule type" value="Genomic_DNA"/>
</dbReference>
<keyword evidence="3" id="KW-1185">Reference proteome</keyword>
<evidence type="ECO:0000313" key="2">
    <source>
        <dbReference type="EMBL" id="MFD0896416.1"/>
    </source>
</evidence>
<dbReference type="PANTHER" id="PTHR46889:SF5">
    <property type="entry name" value="INTEGRASE PROTEIN"/>
    <property type="match status" value="1"/>
</dbReference>
<dbReference type="Pfam" id="PF13276">
    <property type="entry name" value="HTH_21"/>
    <property type="match status" value="1"/>
</dbReference>